<comment type="caution">
    <text evidence="4">The sequence shown here is derived from an EMBL/GenBank/DDBJ whole genome shotgun (WGS) entry which is preliminary data.</text>
</comment>
<feature type="domain" description="NADH:ubiquinone oxidoreductase-like 20kDa subunit" evidence="3">
    <location>
        <begin position="14"/>
        <end position="177"/>
    </location>
</feature>
<keyword evidence="2" id="KW-1133">Transmembrane helix</keyword>
<dbReference type="Gene3D" id="3.40.50.700">
    <property type="entry name" value="NADH:ubiquinone oxidoreductase-like, 20kDa subunit"/>
    <property type="match status" value="1"/>
</dbReference>
<dbReference type="PANTHER" id="PTHR42845">
    <property type="entry name" value="COENZYME F420-REDUCING HYDROGENASE, GAMMA SUBUNIT"/>
    <property type="match status" value="1"/>
</dbReference>
<evidence type="ECO:0000256" key="2">
    <source>
        <dbReference type="SAM" id="Phobius"/>
    </source>
</evidence>
<organism evidence="4 5">
    <name type="scientific">Tectimicrobiota bacterium</name>
    <dbReference type="NCBI Taxonomy" id="2528274"/>
    <lineage>
        <taxon>Bacteria</taxon>
        <taxon>Pseudomonadati</taxon>
        <taxon>Nitrospinota/Tectimicrobiota group</taxon>
        <taxon>Candidatus Tectimicrobiota</taxon>
    </lineage>
</organism>
<dbReference type="SUPFAM" id="SSF56770">
    <property type="entry name" value="HydA/Nqo6-like"/>
    <property type="match status" value="1"/>
</dbReference>
<proteinExistence type="predicted"/>
<sequence length="323" mass="35189">MSKLKAAFYWCASCGGCEEAIVDVNEDLLKVIEALDIVFWPVALDVKVPDLEKIDDIGVSFINGAVRNDDQEHVVKLLRKKSRLLVAFGTCACFGGVAGGLGNLSSKEVMLSRVFIGTPSTQNPEAILPAAETVIEGGKLTLPDLYDSARAINQVVEVDYYLPGCSVPREIVMHAINSILEGKLPAKGTYLIPSQANLCEVCERKETLPGKMQLDLEEMKRPHEMIIDTEKCFLAQGLICMGMATNAGCGWDKTGRCIRVNIPCRGCFGPTEKNPDQGIATLSALSSMFSTTDTERINRLVDSIVDPEGTMYRYTLISSKEGL</sequence>
<keyword evidence="1" id="KW-0560">Oxidoreductase</keyword>
<protein>
    <submittedName>
        <fullName evidence="4">Oxidoreductase</fullName>
    </submittedName>
</protein>
<gene>
    <name evidence="4" type="ORF">HY730_05625</name>
</gene>
<dbReference type="PANTHER" id="PTHR42845:SF2">
    <property type="entry name" value="F420-NON-REDUCING HYDROGENASE VHU SUBUNIT G"/>
    <property type="match status" value="1"/>
</dbReference>
<dbReference type="GO" id="GO:0016491">
    <property type="term" value="F:oxidoreductase activity"/>
    <property type="evidence" value="ECO:0007669"/>
    <property type="project" value="UniProtKB-KW"/>
</dbReference>
<name>A0A933LQL7_UNCTE</name>
<dbReference type="InterPro" id="IPR037024">
    <property type="entry name" value="NiFe_Hase_small_N_sf"/>
</dbReference>
<dbReference type="AlphaFoldDB" id="A0A933LQL7"/>
<evidence type="ECO:0000256" key="1">
    <source>
        <dbReference type="ARBA" id="ARBA00023002"/>
    </source>
</evidence>
<dbReference type="InterPro" id="IPR051349">
    <property type="entry name" value="Hydrogenase_assoc-protein"/>
</dbReference>
<evidence type="ECO:0000259" key="3">
    <source>
        <dbReference type="Pfam" id="PF01058"/>
    </source>
</evidence>
<dbReference type="GO" id="GO:0051536">
    <property type="term" value="F:iron-sulfur cluster binding"/>
    <property type="evidence" value="ECO:0007669"/>
    <property type="project" value="InterPro"/>
</dbReference>
<reference evidence="4" key="1">
    <citation type="submission" date="2020-07" db="EMBL/GenBank/DDBJ databases">
        <title>Huge and variable diversity of episymbiotic CPR bacteria and DPANN archaea in groundwater ecosystems.</title>
        <authorList>
            <person name="He C.Y."/>
            <person name="Keren R."/>
            <person name="Whittaker M."/>
            <person name="Farag I.F."/>
            <person name="Doudna J."/>
            <person name="Cate J.H.D."/>
            <person name="Banfield J.F."/>
        </authorList>
    </citation>
    <scope>NUCLEOTIDE SEQUENCE</scope>
    <source>
        <strain evidence="4">NC_groundwater_1482_Ag_S-0.65um_47_24</strain>
    </source>
</reference>
<dbReference type="EMBL" id="JACQWF010000257">
    <property type="protein sequence ID" value="MBI4595844.1"/>
    <property type="molecule type" value="Genomic_DNA"/>
</dbReference>
<dbReference type="Pfam" id="PF01058">
    <property type="entry name" value="Oxidored_q6"/>
    <property type="match status" value="1"/>
</dbReference>
<keyword evidence="2" id="KW-0472">Membrane</keyword>
<evidence type="ECO:0000313" key="4">
    <source>
        <dbReference type="EMBL" id="MBI4595844.1"/>
    </source>
</evidence>
<keyword evidence="2" id="KW-0812">Transmembrane</keyword>
<evidence type="ECO:0000313" key="5">
    <source>
        <dbReference type="Proteomes" id="UP000772181"/>
    </source>
</evidence>
<dbReference type="InterPro" id="IPR006137">
    <property type="entry name" value="NADH_UbQ_OxRdtase-like_20kDa"/>
</dbReference>
<dbReference type="Proteomes" id="UP000772181">
    <property type="component" value="Unassembled WGS sequence"/>
</dbReference>
<feature type="transmembrane region" description="Helical" evidence="2">
    <location>
        <begin position="84"/>
        <end position="104"/>
    </location>
</feature>
<accession>A0A933LQL7</accession>